<dbReference type="PANTHER" id="PTHR35528:SF3">
    <property type="entry name" value="BLL1675 PROTEIN"/>
    <property type="match status" value="1"/>
</dbReference>
<dbReference type="EMBL" id="JACIED010000009">
    <property type="protein sequence ID" value="MBB4010512.1"/>
    <property type="molecule type" value="Genomic_DNA"/>
</dbReference>
<accession>A0A7W6HTH7</accession>
<name>A0A7W6HTH7_9HYPH</name>
<gene>
    <name evidence="1" type="ORF">GGQ71_004813</name>
</gene>
<sequence>MSAMRAKTSASDACGSMSLSFAVVISVAMKAARSSFVLDVRVQSCRQAETAKRLMRNFLKAQGQLPRVMIADKLRAYGAAKREITSGVEHRSHKD</sequence>
<proteinExistence type="predicted"/>
<protein>
    <submittedName>
        <fullName evidence="1">Transposase-like protein</fullName>
    </submittedName>
</protein>
<evidence type="ECO:0000313" key="2">
    <source>
        <dbReference type="Proteomes" id="UP000544107"/>
    </source>
</evidence>
<dbReference type="Proteomes" id="UP000544107">
    <property type="component" value="Unassembled WGS sequence"/>
</dbReference>
<dbReference type="PANTHER" id="PTHR35528">
    <property type="entry name" value="BLL1675 PROTEIN"/>
    <property type="match status" value="1"/>
</dbReference>
<reference evidence="1 2" key="1">
    <citation type="submission" date="2020-08" db="EMBL/GenBank/DDBJ databases">
        <title>Genomic Encyclopedia of Type Strains, Phase IV (KMG-IV): sequencing the most valuable type-strain genomes for metagenomic binning, comparative biology and taxonomic classification.</title>
        <authorList>
            <person name="Goeker M."/>
        </authorList>
    </citation>
    <scope>NUCLEOTIDE SEQUENCE [LARGE SCALE GENOMIC DNA]</scope>
    <source>
        <strain evidence="1 2">DSM 100021</strain>
    </source>
</reference>
<dbReference type="InterPro" id="IPR052183">
    <property type="entry name" value="IS_Transposase"/>
</dbReference>
<dbReference type="AlphaFoldDB" id="A0A7W6HTH7"/>
<organism evidence="1 2">
    <name type="scientific">Allorhizobium taibaishanense</name>
    <dbReference type="NCBI Taxonomy" id="887144"/>
    <lineage>
        <taxon>Bacteria</taxon>
        <taxon>Pseudomonadati</taxon>
        <taxon>Pseudomonadota</taxon>
        <taxon>Alphaproteobacteria</taxon>
        <taxon>Hyphomicrobiales</taxon>
        <taxon>Rhizobiaceae</taxon>
        <taxon>Rhizobium/Agrobacterium group</taxon>
        <taxon>Allorhizobium</taxon>
    </lineage>
</organism>
<evidence type="ECO:0000313" key="1">
    <source>
        <dbReference type="EMBL" id="MBB4010512.1"/>
    </source>
</evidence>
<comment type="caution">
    <text evidence="1">The sequence shown here is derived from an EMBL/GenBank/DDBJ whole genome shotgun (WGS) entry which is preliminary data.</text>
</comment>